<name>A0A9X1MFQ5_9MICC</name>
<sequence>MALKFRNLTVSPQDPVEQWGVEGLLAAVERGDINDWRRIARALRTDPHGKVAQQLSEVAAAAENPAIPTLLQRIHRQALTGKTAPKP</sequence>
<evidence type="ECO:0000313" key="1">
    <source>
        <dbReference type="EMBL" id="MCC3299283.1"/>
    </source>
</evidence>
<keyword evidence="2" id="KW-1185">Reference proteome</keyword>
<proteinExistence type="predicted"/>
<dbReference type="RefSeq" id="WP_227897271.1">
    <property type="nucleotide sequence ID" value="NZ_CP099467.1"/>
</dbReference>
<gene>
    <name evidence="1" type="ORF">LJ757_15945</name>
</gene>
<comment type="caution">
    <text evidence="1">The sequence shown here is derived from an EMBL/GenBank/DDBJ whole genome shotgun (WGS) entry which is preliminary data.</text>
</comment>
<accession>A0A9X1MFQ5</accession>
<organism evidence="1 2">
    <name type="scientific">Arthrobacter caoxuetaonis</name>
    <dbReference type="NCBI Taxonomy" id="2886935"/>
    <lineage>
        <taxon>Bacteria</taxon>
        <taxon>Bacillati</taxon>
        <taxon>Actinomycetota</taxon>
        <taxon>Actinomycetes</taxon>
        <taxon>Micrococcales</taxon>
        <taxon>Micrococcaceae</taxon>
        <taxon>Arthrobacter</taxon>
    </lineage>
</organism>
<dbReference type="AlphaFoldDB" id="A0A9X1MFQ5"/>
<protein>
    <submittedName>
        <fullName evidence="1">Uncharacterized protein</fullName>
    </submittedName>
</protein>
<dbReference type="EMBL" id="JAJFZV010000018">
    <property type="protein sequence ID" value="MCC3299283.1"/>
    <property type="molecule type" value="Genomic_DNA"/>
</dbReference>
<evidence type="ECO:0000313" key="2">
    <source>
        <dbReference type="Proteomes" id="UP001139158"/>
    </source>
</evidence>
<reference evidence="1" key="1">
    <citation type="submission" date="2021-10" db="EMBL/GenBank/DDBJ databases">
        <title>Novel species in genus Arthrobacter.</title>
        <authorList>
            <person name="Liu Y."/>
        </authorList>
    </citation>
    <scope>NUCLEOTIDE SEQUENCE</scope>
    <source>
        <strain evidence="1">Zg-Y453</strain>
    </source>
</reference>
<dbReference type="Proteomes" id="UP001139158">
    <property type="component" value="Unassembled WGS sequence"/>
</dbReference>